<protein>
    <recommendedName>
        <fullName evidence="16">Peptidoglycan D,D-transpeptidase FtsI</fullName>
        <ecNumber evidence="16">3.4.16.4</ecNumber>
    </recommendedName>
    <alternativeName>
        <fullName evidence="16">Penicillin-binding protein 3</fullName>
        <shortName evidence="16">PBP-3</shortName>
    </alternativeName>
</protein>
<dbReference type="KEGG" id="tvi:Thivi_2324"/>
<evidence type="ECO:0000256" key="7">
    <source>
        <dbReference type="ARBA" id="ARBA00022692"/>
    </source>
</evidence>
<comment type="subcellular location">
    <subcellularLocation>
        <location evidence="1">Membrane</location>
    </subcellularLocation>
</comment>
<dbReference type="GO" id="GO:0009002">
    <property type="term" value="F:serine-type D-Ala-D-Ala carboxypeptidase activity"/>
    <property type="evidence" value="ECO:0007669"/>
    <property type="project" value="UniProtKB-UniRule"/>
</dbReference>
<sequence>MATRNRRPRRDLSTRARPLRAKPNLPLRRRLLVGLLSGAFVLLSGAVFYRQVIETDFLQNEGERRYLRIGEIAARRGMVTDRNGEPLAVSTPVETVWADPRKLAQNLDALPPLAIALGFAPDALREKIETNRERGFLYLKRRVSFDEARAVRLAIAEHNIDGVDFETEYRRFYPGAEVFGHVMGFTDIEDRGQEGVELAYDQHLKSEPGLRRLIRDGRQRIVQEVEQIRPPRQGKDLVLSLDRRLQFLAYRELLTAVKEHKAKGGTVVVLDVNTGEVLAMVNQPGYNPNADRDSGSDRRRNRALTDVMEPGSTLKPFVVAAALERGLITPTTRIATGPGTLKVGSNVVKDVHNYGTLDVTGVITKSSNVGSVKIAQKMDYASLWGLYDQLGFGHATGVGFPGESAGRLRHYSRWRPFEHATMAFGYSLSVTSLQLAQAYSVLAADGIKRPVTLIKRDPALALGTDEGTPDPVSKEIRILSADTARKVRAMMETVVSDQGTAKRAQIAGYRVGGKTGTAKKAGPGGYGGGRYQSVFAGFVPAGRPRLAMVVMIDEPGGSSYYGGLVAAPVFQKVMEGALRLFNVPPDDPVPSMLLAHREPKP</sequence>
<evidence type="ECO:0000256" key="5">
    <source>
        <dbReference type="ARBA" id="ARBA00022645"/>
    </source>
</evidence>
<proteinExistence type="inferred from homology"/>
<dbReference type="InterPro" id="IPR037532">
    <property type="entry name" value="FtsI_transpept"/>
</dbReference>
<dbReference type="STRING" id="765911.Thivi_2324"/>
<gene>
    <name evidence="16" type="primary">ftsI</name>
    <name evidence="19" type="ordered locus">Thivi_2324</name>
</gene>
<keyword evidence="10 16" id="KW-0573">Peptidoglycan synthesis</keyword>
<evidence type="ECO:0000259" key="17">
    <source>
        <dbReference type="Pfam" id="PF00905"/>
    </source>
</evidence>
<feature type="active site" description="Acyl-ester intermediate" evidence="16">
    <location>
        <position position="312"/>
    </location>
</feature>
<keyword evidence="4 16" id="KW-0132">Cell division</keyword>
<dbReference type="RefSeq" id="WP_014778717.1">
    <property type="nucleotide sequence ID" value="NC_018012.1"/>
</dbReference>
<dbReference type="AlphaFoldDB" id="I3YBA3"/>
<dbReference type="PANTHER" id="PTHR30627">
    <property type="entry name" value="PEPTIDOGLYCAN D,D-TRANSPEPTIDASE"/>
    <property type="match status" value="1"/>
</dbReference>
<dbReference type="Gene3D" id="3.90.1310.10">
    <property type="entry name" value="Penicillin-binding protein 2a (Domain 2)"/>
    <property type="match status" value="1"/>
</dbReference>
<keyword evidence="8 16" id="KW-0378">Hydrolase</keyword>
<evidence type="ECO:0000256" key="1">
    <source>
        <dbReference type="ARBA" id="ARBA00004370"/>
    </source>
</evidence>
<keyword evidence="14 16" id="KW-0131">Cell cycle</keyword>
<dbReference type="InterPro" id="IPR001460">
    <property type="entry name" value="PCN-bd_Tpept"/>
</dbReference>
<evidence type="ECO:0000256" key="3">
    <source>
        <dbReference type="ARBA" id="ARBA00022519"/>
    </source>
</evidence>
<dbReference type="InterPro" id="IPR012338">
    <property type="entry name" value="Beta-lactam/transpept-like"/>
</dbReference>
<dbReference type="InterPro" id="IPR005311">
    <property type="entry name" value="PBP_dimer"/>
</dbReference>
<dbReference type="GO" id="GO:0008360">
    <property type="term" value="P:regulation of cell shape"/>
    <property type="evidence" value="ECO:0007669"/>
    <property type="project" value="UniProtKB-KW"/>
</dbReference>
<keyword evidence="19" id="KW-0328">Glycosyltransferase</keyword>
<keyword evidence="3 16" id="KW-0997">Cell inner membrane</keyword>
<evidence type="ECO:0000256" key="2">
    <source>
        <dbReference type="ARBA" id="ARBA00022475"/>
    </source>
</evidence>
<evidence type="ECO:0000259" key="18">
    <source>
        <dbReference type="Pfam" id="PF03717"/>
    </source>
</evidence>
<keyword evidence="20" id="KW-1185">Reference proteome</keyword>
<evidence type="ECO:0000256" key="15">
    <source>
        <dbReference type="ARBA" id="ARBA00023316"/>
    </source>
</evidence>
<evidence type="ECO:0000313" key="20">
    <source>
        <dbReference type="Proteomes" id="UP000006062"/>
    </source>
</evidence>
<comment type="catalytic activity">
    <reaction evidence="16">
        <text>Preferential cleavage: (Ac)2-L-Lys-D-Ala-|-D-Ala. Also transpeptidation of peptidyl-alanyl moieties that are N-acyl substituents of D-alanine.</text>
        <dbReference type="EC" id="3.4.16.4"/>
    </reaction>
</comment>
<evidence type="ECO:0000256" key="16">
    <source>
        <dbReference type="HAMAP-Rule" id="MF_02080"/>
    </source>
</evidence>
<dbReference type="SUPFAM" id="SSF56601">
    <property type="entry name" value="beta-lactamase/transpeptidase-like"/>
    <property type="match status" value="1"/>
</dbReference>
<dbReference type="eggNOG" id="COG0768">
    <property type="taxonomic scope" value="Bacteria"/>
</dbReference>
<keyword evidence="11 16" id="KW-1133">Transmembrane helix</keyword>
<evidence type="ECO:0000256" key="8">
    <source>
        <dbReference type="ARBA" id="ARBA00022801"/>
    </source>
</evidence>
<evidence type="ECO:0000256" key="4">
    <source>
        <dbReference type="ARBA" id="ARBA00022618"/>
    </source>
</evidence>
<evidence type="ECO:0000256" key="13">
    <source>
        <dbReference type="ARBA" id="ARBA00023210"/>
    </source>
</evidence>
<comment type="function">
    <text evidence="16">Catalyzes cross-linking of the peptidoglycan cell wall at the division septum.</text>
</comment>
<dbReference type="InterPro" id="IPR050515">
    <property type="entry name" value="Beta-lactam/transpept"/>
</dbReference>
<evidence type="ECO:0000256" key="11">
    <source>
        <dbReference type="ARBA" id="ARBA00022989"/>
    </source>
</evidence>
<dbReference type="Pfam" id="PF00905">
    <property type="entry name" value="Transpeptidase"/>
    <property type="match status" value="1"/>
</dbReference>
<dbReference type="GO" id="GO:0000917">
    <property type="term" value="P:division septum assembly"/>
    <property type="evidence" value="ECO:0007669"/>
    <property type="project" value="UniProtKB-KW"/>
</dbReference>
<dbReference type="SUPFAM" id="SSF56519">
    <property type="entry name" value="Penicillin binding protein dimerisation domain"/>
    <property type="match status" value="1"/>
</dbReference>
<comment type="similarity">
    <text evidence="16">Belongs to the transpeptidase family. FtsI subfamily.</text>
</comment>
<feature type="domain" description="Penicillin-binding protein dimerisation" evidence="18">
    <location>
        <begin position="72"/>
        <end position="225"/>
    </location>
</feature>
<evidence type="ECO:0000256" key="10">
    <source>
        <dbReference type="ARBA" id="ARBA00022984"/>
    </source>
</evidence>
<dbReference type="HOGENOM" id="CLU_009289_6_2_6"/>
<keyword evidence="15 16" id="KW-0961">Cell wall biogenesis/degradation</keyword>
<keyword evidence="19" id="KW-0808">Transferase</keyword>
<keyword evidence="9 16" id="KW-0133">Cell shape</keyword>
<keyword evidence="5 16" id="KW-0121">Carboxypeptidase</keyword>
<dbReference type="GO" id="GO:0008658">
    <property type="term" value="F:penicillin binding"/>
    <property type="evidence" value="ECO:0007669"/>
    <property type="project" value="InterPro"/>
</dbReference>
<dbReference type="Gene3D" id="3.40.710.10">
    <property type="entry name" value="DD-peptidase/beta-lactamase superfamily"/>
    <property type="match status" value="1"/>
</dbReference>
<accession>I3YBA3</accession>
<dbReference type="GO" id="GO:0009252">
    <property type="term" value="P:peptidoglycan biosynthetic process"/>
    <property type="evidence" value="ECO:0007669"/>
    <property type="project" value="UniProtKB-UniRule"/>
</dbReference>
<feature type="domain" description="Penicillin-binding protein transpeptidase" evidence="17">
    <location>
        <begin position="265"/>
        <end position="575"/>
    </location>
</feature>
<keyword evidence="6 16" id="KW-0645">Protease</keyword>
<dbReference type="Gene3D" id="3.30.450.330">
    <property type="match status" value="1"/>
</dbReference>
<dbReference type="EMBL" id="CP003154">
    <property type="protein sequence ID" value="AFL74271.1"/>
    <property type="molecule type" value="Genomic_DNA"/>
</dbReference>
<dbReference type="OrthoDB" id="9766847at2"/>
<keyword evidence="2 16" id="KW-1003">Cell membrane</keyword>
<dbReference type="HAMAP" id="MF_02080">
    <property type="entry name" value="FtsI_transpept"/>
    <property type="match status" value="1"/>
</dbReference>
<dbReference type="Proteomes" id="UP000006062">
    <property type="component" value="Chromosome"/>
</dbReference>
<reference evidence="19 20" key="1">
    <citation type="submission" date="2012-06" db="EMBL/GenBank/DDBJ databases">
        <title>Complete sequence of Thiocystis violascens DSM 198.</title>
        <authorList>
            <consortium name="US DOE Joint Genome Institute"/>
            <person name="Lucas S."/>
            <person name="Han J."/>
            <person name="Lapidus A."/>
            <person name="Cheng J.-F."/>
            <person name="Goodwin L."/>
            <person name="Pitluck S."/>
            <person name="Peters L."/>
            <person name="Ovchinnikova G."/>
            <person name="Teshima H."/>
            <person name="Detter J.C."/>
            <person name="Han C."/>
            <person name="Tapia R."/>
            <person name="Land M."/>
            <person name="Hauser L."/>
            <person name="Kyrpides N."/>
            <person name="Ivanova N."/>
            <person name="Pagani I."/>
            <person name="Vogl K."/>
            <person name="Liu Z."/>
            <person name="Frigaard N.-U."/>
            <person name="Bryant D."/>
            <person name="Woyke T."/>
        </authorList>
    </citation>
    <scope>NUCLEOTIDE SEQUENCE [LARGE SCALE GENOMIC DNA]</scope>
    <source>
        <strain evidence="20">ATCC 17096 / DSM 198 / 6111</strain>
    </source>
</reference>
<comment type="pathway">
    <text evidence="16">Cell wall biogenesis; peptidoglycan biosynthesis.</text>
</comment>
<dbReference type="InterPro" id="IPR036138">
    <property type="entry name" value="PBP_dimer_sf"/>
</dbReference>
<organism evidence="19 20">
    <name type="scientific">Thiocystis violascens (strain ATCC 17096 / DSM 198 / 6111)</name>
    <name type="common">Chromatium violascens</name>
    <dbReference type="NCBI Taxonomy" id="765911"/>
    <lineage>
        <taxon>Bacteria</taxon>
        <taxon>Pseudomonadati</taxon>
        <taxon>Pseudomonadota</taxon>
        <taxon>Gammaproteobacteria</taxon>
        <taxon>Chromatiales</taxon>
        <taxon>Chromatiaceae</taxon>
        <taxon>Thiocystis</taxon>
    </lineage>
</organism>
<evidence type="ECO:0000256" key="12">
    <source>
        <dbReference type="ARBA" id="ARBA00023136"/>
    </source>
</evidence>
<dbReference type="GO" id="GO:0006508">
    <property type="term" value="P:proteolysis"/>
    <property type="evidence" value="ECO:0007669"/>
    <property type="project" value="UniProtKB-KW"/>
</dbReference>
<dbReference type="UniPathway" id="UPA00219"/>
<keyword evidence="12 16" id="KW-0472">Membrane</keyword>
<dbReference type="GO" id="GO:0005886">
    <property type="term" value="C:plasma membrane"/>
    <property type="evidence" value="ECO:0007669"/>
    <property type="project" value="UniProtKB-UniRule"/>
</dbReference>
<dbReference type="PANTHER" id="PTHR30627:SF1">
    <property type="entry name" value="PEPTIDOGLYCAN D,D-TRANSPEPTIDASE FTSI"/>
    <property type="match status" value="1"/>
</dbReference>
<dbReference type="Pfam" id="PF03717">
    <property type="entry name" value="PBP_dimer"/>
    <property type="match status" value="1"/>
</dbReference>
<dbReference type="EC" id="3.4.16.4" evidence="16"/>
<dbReference type="GO" id="GO:0008955">
    <property type="term" value="F:peptidoglycan glycosyltransferase activity"/>
    <property type="evidence" value="ECO:0007669"/>
    <property type="project" value="InterPro"/>
</dbReference>
<dbReference type="GO" id="GO:0071555">
    <property type="term" value="P:cell wall organization"/>
    <property type="evidence" value="ECO:0007669"/>
    <property type="project" value="UniProtKB-KW"/>
</dbReference>
<evidence type="ECO:0000256" key="9">
    <source>
        <dbReference type="ARBA" id="ARBA00022960"/>
    </source>
</evidence>
<evidence type="ECO:0000256" key="14">
    <source>
        <dbReference type="ARBA" id="ARBA00023306"/>
    </source>
</evidence>
<evidence type="ECO:0000256" key="6">
    <source>
        <dbReference type="ARBA" id="ARBA00022670"/>
    </source>
</evidence>
<name>I3YBA3_THIV6</name>
<keyword evidence="7 16" id="KW-0812">Transmembrane</keyword>
<keyword evidence="13 16" id="KW-0717">Septation</keyword>
<evidence type="ECO:0000313" key="19">
    <source>
        <dbReference type="EMBL" id="AFL74271.1"/>
    </source>
</evidence>
<dbReference type="GO" id="GO:0043093">
    <property type="term" value="P:FtsZ-dependent cytokinesis"/>
    <property type="evidence" value="ECO:0007669"/>
    <property type="project" value="UniProtKB-UniRule"/>
</dbReference>